<dbReference type="SUPFAM" id="SSF55831">
    <property type="entry name" value="Thymidylate synthase/dCMP hydroxymethylase"/>
    <property type="match status" value="1"/>
</dbReference>
<dbReference type="OrthoDB" id="7182974at2"/>
<proteinExistence type="predicted"/>
<evidence type="ECO:0000313" key="5">
    <source>
        <dbReference type="Proteomes" id="UP000198916"/>
    </source>
</evidence>
<dbReference type="Pfam" id="PF00303">
    <property type="entry name" value="Thymidylat_synt"/>
    <property type="match status" value="1"/>
</dbReference>
<keyword evidence="2" id="KW-0808">Transferase</keyword>
<dbReference type="GO" id="GO:0006231">
    <property type="term" value="P:dTMP biosynthetic process"/>
    <property type="evidence" value="ECO:0007669"/>
    <property type="project" value="TreeGrafter"/>
</dbReference>
<dbReference type="EMBL" id="FNZR01000008">
    <property type="protein sequence ID" value="SEL70119.1"/>
    <property type="molecule type" value="Genomic_DNA"/>
</dbReference>
<gene>
    <name evidence="4" type="ORF">SAMN05421740_108215</name>
</gene>
<dbReference type="RefSeq" id="WP_090607674.1">
    <property type="nucleotide sequence ID" value="NZ_FNZR01000008.1"/>
</dbReference>
<dbReference type="InterPro" id="IPR023451">
    <property type="entry name" value="Thymidate_synth/dCMP_Mease_dom"/>
</dbReference>
<evidence type="ECO:0000313" key="4">
    <source>
        <dbReference type="EMBL" id="SEL70119.1"/>
    </source>
</evidence>
<dbReference type="GO" id="GO:0005829">
    <property type="term" value="C:cytosol"/>
    <property type="evidence" value="ECO:0007669"/>
    <property type="project" value="TreeGrafter"/>
</dbReference>
<evidence type="ECO:0000256" key="1">
    <source>
        <dbReference type="ARBA" id="ARBA00022603"/>
    </source>
</evidence>
<dbReference type="InterPro" id="IPR036926">
    <property type="entry name" value="Thymidate_synth/dCMP_Mease_sf"/>
</dbReference>
<organism evidence="4 5">
    <name type="scientific">Parapedobacter koreensis</name>
    <dbReference type="NCBI Taxonomy" id="332977"/>
    <lineage>
        <taxon>Bacteria</taxon>
        <taxon>Pseudomonadati</taxon>
        <taxon>Bacteroidota</taxon>
        <taxon>Sphingobacteriia</taxon>
        <taxon>Sphingobacteriales</taxon>
        <taxon>Sphingobacteriaceae</taxon>
        <taxon>Parapedobacter</taxon>
    </lineage>
</organism>
<feature type="domain" description="Thymidylate synthase/dCMP hydroxymethylase" evidence="3">
    <location>
        <begin position="18"/>
        <end position="285"/>
    </location>
</feature>
<dbReference type="Gene3D" id="3.30.572.10">
    <property type="entry name" value="Thymidylate synthase/dCMP hydroxymethylase domain"/>
    <property type="match status" value="1"/>
</dbReference>
<accession>A0A1H7SCT8</accession>
<dbReference type="InterPro" id="IPR045097">
    <property type="entry name" value="Thymidate_synth/dCMP_Mease"/>
</dbReference>
<evidence type="ECO:0000259" key="3">
    <source>
        <dbReference type="Pfam" id="PF00303"/>
    </source>
</evidence>
<dbReference type="GO" id="GO:0032259">
    <property type="term" value="P:methylation"/>
    <property type="evidence" value="ECO:0007669"/>
    <property type="project" value="UniProtKB-KW"/>
</dbReference>
<reference evidence="5" key="1">
    <citation type="submission" date="2016-10" db="EMBL/GenBank/DDBJ databases">
        <authorList>
            <person name="Varghese N."/>
            <person name="Submissions S."/>
        </authorList>
    </citation>
    <scope>NUCLEOTIDE SEQUENCE [LARGE SCALE GENOMIC DNA]</scope>
    <source>
        <strain evidence="5">Jip14</strain>
    </source>
</reference>
<dbReference type="Proteomes" id="UP000198916">
    <property type="component" value="Unassembled WGS sequence"/>
</dbReference>
<dbReference type="AlphaFoldDB" id="A0A1H7SCT8"/>
<sequence>MKVHEFEGINSAIIGLAKFLLEEGTERKTRGNTCYEIPYPVVFKLNNPLARIVTIPERKWRNILPYVESLWLCSGRNDLAMVQYYLERMGDFSDDGKTMRAGYGPRFRFFQTDRKDYDVGFFRADFNRSAYVDQFKFIVNLLNSDSSSRRAVITIGDPSKDLFDLNGEVKITKDYPCTQNIQFMVNNGKLDVYVHMRSNDYMWGATGVNIFNFTYLQEIFGYLLGMELGAYYHIANNFHYYDRHKKKLEVLASISNVENEFHVYDRPFTSLEDFDAALAKLENFERGLRLNQLNYFPDFESNYFNDWARVLYAHYFPEKEIIFENPVLQKVVINKL</sequence>
<keyword evidence="5" id="KW-1185">Reference proteome</keyword>
<keyword evidence="1" id="KW-0489">Methyltransferase</keyword>
<dbReference type="PANTHER" id="PTHR11548:SF9">
    <property type="entry name" value="THYMIDYLATE SYNTHASE"/>
    <property type="match status" value="1"/>
</dbReference>
<protein>
    <submittedName>
        <fullName evidence="4">Thymidylate synthase</fullName>
    </submittedName>
</protein>
<dbReference type="STRING" id="332977.SAMN05421740_108215"/>
<dbReference type="PANTHER" id="PTHR11548">
    <property type="entry name" value="THYMIDYLATE SYNTHASE 1"/>
    <property type="match status" value="1"/>
</dbReference>
<dbReference type="GO" id="GO:0004799">
    <property type="term" value="F:thymidylate synthase activity"/>
    <property type="evidence" value="ECO:0007669"/>
    <property type="project" value="TreeGrafter"/>
</dbReference>
<evidence type="ECO:0000256" key="2">
    <source>
        <dbReference type="ARBA" id="ARBA00022679"/>
    </source>
</evidence>
<name>A0A1H7SCT8_9SPHI</name>